<evidence type="ECO:0000313" key="1">
    <source>
        <dbReference type="EMBL" id="NER14925.1"/>
    </source>
</evidence>
<name>A0A6P0UP29_9FLAO</name>
<reference evidence="1 2" key="1">
    <citation type="submission" date="2020-01" db="EMBL/GenBank/DDBJ databases">
        <title>Leptobacterium flavescens.</title>
        <authorList>
            <person name="Wang G."/>
        </authorList>
    </citation>
    <scope>NUCLEOTIDE SEQUENCE [LARGE SCALE GENOMIC DNA]</scope>
    <source>
        <strain evidence="1 2">KCTC 22160</strain>
    </source>
</reference>
<dbReference type="RefSeq" id="WP_163608201.1">
    <property type="nucleotide sequence ID" value="NZ_JAABOO010000003.1"/>
</dbReference>
<dbReference type="Pfam" id="PF17653">
    <property type="entry name" value="DUF5522"/>
    <property type="match status" value="1"/>
</dbReference>
<dbReference type="Proteomes" id="UP000468581">
    <property type="component" value="Unassembled WGS sequence"/>
</dbReference>
<evidence type="ECO:0000313" key="2">
    <source>
        <dbReference type="Proteomes" id="UP000468581"/>
    </source>
</evidence>
<keyword evidence="2" id="KW-1185">Reference proteome</keyword>
<sequence length="55" mass="6544">MKKIIPVEEGDFYLSSEGFRVFTEQYHLKRGYCCTNGCRHCPYGYDKKKDTFKKP</sequence>
<dbReference type="EMBL" id="JAABOO010000003">
    <property type="protein sequence ID" value="NER14925.1"/>
    <property type="molecule type" value="Genomic_DNA"/>
</dbReference>
<gene>
    <name evidence="1" type="ORF">GWK08_15825</name>
</gene>
<accession>A0A6P0UP29</accession>
<protein>
    <submittedName>
        <fullName evidence="1">Uncharacterized protein</fullName>
    </submittedName>
</protein>
<dbReference type="AlphaFoldDB" id="A0A6P0UP29"/>
<proteinExistence type="predicted"/>
<comment type="caution">
    <text evidence="1">The sequence shown here is derived from an EMBL/GenBank/DDBJ whole genome shotgun (WGS) entry which is preliminary data.</text>
</comment>
<dbReference type="InterPro" id="IPR040807">
    <property type="entry name" value="DUF5522"/>
</dbReference>
<organism evidence="1 2">
    <name type="scientific">Leptobacterium flavescens</name>
    <dbReference type="NCBI Taxonomy" id="472055"/>
    <lineage>
        <taxon>Bacteria</taxon>
        <taxon>Pseudomonadati</taxon>
        <taxon>Bacteroidota</taxon>
        <taxon>Flavobacteriia</taxon>
        <taxon>Flavobacteriales</taxon>
        <taxon>Flavobacteriaceae</taxon>
        <taxon>Leptobacterium</taxon>
    </lineage>
</organism>